<dbReference type="InterPro" id="IPR044878">
    <property type="entry name" value="UbiA_sf"/>
</dbReference>
<dbReference type="PANTHER" id="PTHR43448">
    <property type="entry name" value="PROTOHEME IX FARNESYLTRANSFERASE, MITOCHONDRIAL"/>
    <property type="match status" value="1"/>
</dbReference>
<feature type="transmembrane region" description="Helical" evidence="10">
    <location>
        <begin position="234"/>
        <end position="258"/>
    </location>
</feature>
<evidence type="ECO:0000256" key="6">
    <source>
        <dbReference type="ARBA" id="ARBA00023128"/>
    </source>
</evidence>
<comment type="caution">
    <text evidence="11">The sequence shown here is derived from an EMBL/GenBank/DDBJ whole genome shotgun (WGS) entry which is preliminary data.</text>
</comment>
<dbReference type="GO" id="GO:0031966">
    <property type="term" value="C:mitochondrial membrane"/>
    <property type="evidence" value="ECO:0007669"/>
    <property type="project" value="UniProtKB-SubCell"/>
</dbReference>
<dbReference type="InterPro" id="IPR000537">
    <property type="entry name" value="UbiA_prenyltransferase"/>
</dbReference>
<keyword evidence="7" id="KW-0350">Heme biosynthesis</keyword>
<reference evidence="11" key="1">
    <citation type="submission" date="2020-10" db="EMBL/GenBank/DDBJ databases">
        <authorList>
            <person name="Han B."/>
            <person name="Lu T."/>
            <person name="Zhao Q."/>
            <person name="Huang X."/>
            <person name="Zhao Y."/>
        </authorList>
    </citation>
    <scope>NUCLEOTIDE SEQUENCE</scope>
</reference>
<dbReference type="HAMAP" id="MF_00154">
    <property type="entry name" value="CyoE_CtaB"/>
    <property type="match status" value="1"/>
</dbReference>
<keyword evidence="8 10" id="KW-0472">Membrane</keyword>
<dbReference type="Proteomes" id="UP000604825">
    <property type="component" value="Unassembled WGS sequence"/>
</dbReference>
<keyword evidence="4" id="KW-0809">Transit peptide</keyword>
<dbReference type="NCBIfam" id="TIGR01473">
    <property type="entry name" value="cyoE_ctaB"/>
    <property type="match status" value="1"/>
</dbReference>
<gene>
    <name evidence="11" type="ORF">NCGR_LOCUS576</name>
</gene>
<feature type="transmembrane region" description="Helical" evidence="10">
    <location>
        <begin position="87"/>
        <end position="105"/>
    </location>
</feature>
<dbReference type="GO" id="GO:0006784">
    <property type="term" value="P:heme A biosynthetic process"/>
    <property type="evidence" value="ECO:0007669"/>
    <property type="project" value="TreeGrafter"/>
</dbReference>
<evidence type="ECO:0000256" key="7">
    <source>
        <dbReference type="ARBA" id="ARBA00023133"/>
    </source>
</evidence>
<sequence length="424" mass="45531">MWRGGATATSTARALRSRLLLDPIHHPVTSLAPIASRASSSSSAPSTAAANTIVEEAAAAVSVSQHTGSISDALRHYGKCYWELSKARLSALVVATSGAGYVLGSGNIVDIAGLCSTCAGTMMVAASANTLNQVFEIKNDAQMKRTMRRPLPSGRISPAHAAMWATSVGVAGTALLAWKANGLAAGLAASNLVLYAFVYTPLKQIHPVNTWVGAVVGAIPPLLGWAAASTELSLNAMILPAALYYWQIPHFMALAYLCRNDYLAGGYRMFSFADPTGKRTAWVSLRNCLYMLPLGLFAYNWGLTSEWFGLEASLLTLGLTIGALSFVLEPSPKTARRMFYGSLLYLPAFMAGLLLHRLPIEQKAHNLAEKSELDGVLYGADLQDKERARQKRQDRKPSRVQSRPPVAYASVAPFPFLPVPIYES</sequence>
<organism evidence="11 12">
    <name type="scientific">Miscanthus lutarioriparius</name>
    <dbReference type="NCBI Taxonomy" id="422564"/>
    <lineage>
        <taxon>Eukaryota</taxon>
        <taxon>Viridiplantae</taxon>
        <taxon>Streptophyta</taxon>
        <taxon>Embryophyta</taxon>
        <taxon>Tracheophyta</taxon>
        <taxon>Spermatophyta</taxon>
        <taxon>Magnoliopsida</taxon>
        <taxon>Liliopsida</taxon>
        <taxon>Poales</taxon>
        <taxon>Poaceae</taxon>
        <taxon>PACMAD clade</taxon>
        <taxon>Panicoideae</taxon>
        <taxon>Andropogonodae</taxon>
        <taxon>Andropogoneae</taxon>
        <taxon>Saccharinae</taxon>
        <taxon>Miscanthus</taxon>
    </lineage>
</organism>
<evidence type="ECO:0000256" key="2">
    <source>
        <dbReference type="ARBA" id="ARBA00022679"/>
    </source>
</evidence>
<dbReference type="InterPro" id="IPR006369">
    <property type="entry name" value="Protohaem_IX_farnesylTrfase"/>
</dbReference>
<dbReference type="GO" id="GO:0008495">
    <property type="term" value="F:protoheme IX farnesyltransferase activity"/>
    <property type="evidence" value="ECO:0007669"/>
    <property type="project" value="InterPro"/>
</dbReference>
<feature type="transmembrane region" description="Helical" evidence="10">
    <location>
        <begin position="183"/>
        <end position="202"/>
    </location>
</feature>
<feature type="transmembrane region" description="Helical" evidence="10">
    <location>
        <begin position="156"/>
        <end position="177"/>
    </location>
</feature>
<keyword evidence="3 10" id="KW-0812">Transmembrane</keyword>
<evidence type="ECO:0000256" key="3">
    <source>
        <dbReference type="ARBA" id="ARBA00022692"/>
    </source>
</evidence>
<accession>A0A811M7R2</accession>
<protein>
    <recommendedName>
        <fullName evidence="9">Heme O synthase</fullName>
    </recommendedName>
</protein>
<feature type="transmembrane region" description="Helical" evidence="10">
    <location>
        <begin position="307"/>
        <end position="327"/>
    </location>
</feature>
<keyword evidence="5 10" id="KW-1133">Transmembrane helix</keyword>
<keyword evidence="2" id="KW-0808">Transferase</keyword>
<evidence type="ECO:0000256" key="8">
    <source>
        <dbReference type="ARBA" id="ARBA00023136"/>
    </source>
</evidence>
<evidence type="ECO:0000256" key="10">
    <source>
        <dbReference type="SAM" id="Phobius"/>
    </source>
</evidence>
<dbReference type="EMBL" id="CAJGYO010000001">
    <property type="protein sequence ID" value="CAD6202287.1"/>
    <property type="molecule type" value="Genomic_DNA"/>
</dbReference>
<evidence type="ECO:0000256" key="5">
    <source>
        <dbReference type="ARBA" id="ARBA00022989"/>
    </source>
</evidence>
<dbReference type="InterPro" id="IPR016315">
    <property type="entry name" value="Protohaem_IX_farnesylTrfase_mt"/>
</dbReference>
<evidence type="ECO:0000256" key="9">
    <source>
        <dbReference type="ARBA" id="ARBA00030253"/>
    </source>
</evidence>
<keyword evidence="6" id="KW-0496">Mitochondrion</keyword>
<proteinExistence type="inferred from homology"/>
<dbReference type="CDD" id="cd13957">
    <property type="entry name" value="PT_UbiA_Cox10"/>
    <property type="match status" value="1"/>
</dbReference>
<evidence type="ECO:0000313" key="11">
    <source>
        <dbReference type="EMBL" id="CAD6202287.1"/>
    </source>
</evidence>
<keyword evidence="12" id="KW-1185">Reference proteome</keyword>
<dbReference type="OrthoDB" id="5211at2759"/>
<dbReference type="Gene3D" id="1.10.357.140">
    <property type="entry name" value="UbiA prenyltransferase"/>
    <property type="match status" value="1"/>
</dbReference>
<feature type="transmembrane region" description="Helical" evidence="10">
    <location>
        <begin position="279"/>
        <end position="301"/>
    </location>
</feature>
<dbReference type="AlphaFoldDB" id="A0A811M7R2"/>
<feature type="transmembrane region" description="Helical" evidence="10">
    <location>
        <begin position="111"/>
        <end position="135"/>
    </location>
</feature>
<dbReference type="PANTHER" id="PTHR43448:SF2">
    <property type="entry name" value="PROTOHEME IX FARNESYLTRANSFERASE, MITOCHONDRIAL"/>
    <property type="match status" value="1"/>
</dbReference>
<dbReference type="PIRSF" id="PIRSF001773">
    <property type="entry name" value="COX10"/>
    <property type="match status" value="1"/>
</dbReference>
<feature type="transmembrane region" description="Helical" evidence="10">
    <location>
        <begin position="339"/>
        <end position="358"/>
    </location>
</feature>
<evidence type="ECO:0000256" key="1">
    <source>
        <dbReference type="ARBA" id="ARBA00004225"/>
    </source>
</evidence>
<dbReference type="FunFam" id="1.10.357.140:FF:000006">
    <property type="entry name" value="Protoheme IX farnesyltransferase, mitochondrial"/>
    <property type="match status" value="1"/>
</dbReference>
<comment type="subcellular location">
    <subcellularLocation>
        <location evidence="1">Mitochondrion membrane</location>
        <topology evidence="1">Multi-pass membrane protein</topology>
    </subcellularLocation>
</comment>
<evidence type="ECO:0000256" key="4">
    <source>
        <dbReference type="ARBA" id="ARBA00022946"/>
    </source>
</evidence>
<feature type="transmembrane region" description="Helical" evidence="10">
    <location>
        <begin position="209"/>
        <end position="228"/>
    </location>
</feature>
<name>A0A811M7R2_9POAL</name>
<evidence type="ECO:0000313" key="12">
    <source>
        <dbReference type="Proteomes" id="UP000604825"/>
    </source>
</evidence>
<dbReference type="Pfam" id="PF01040">
    <property type="entry name" value="UbiA"/>
    <property type="match status" value="1"/>
</dbReference>